<dbReference type="EMBL" id="JAROBZ020000001">
    <property type="protein sequence ID" value="MFB3166589.1"/>
    <property type="molecule type" value="Genomic_DNA"/>
</dbReference>
<dbReference type="SUPFAM" id="SSF49299">
    <property type="entry name" value="PKD domain"/>
    <property type="match status" value="1"/>
</dbReference>
<proteinExistence type="predicted"/>
<feature type="domain" description="PKD" evidence="2">
    <location>
        <begin position="518"/>
        <end position="575"/>
    </location>
</feature>
<evidence type="ECO:0000259" key="2">
    <source>
        <dbReference type="PROSITE" id="PS50093"/>
    </source>
</evidence>
<dbReference type="InterPro" id="IPR013783">
    <property type="entry name" value="Ig-like_fold"/>
</dbReference>
<protein>
    <submittedName>
        <fullName evidence="3">PKD domain-containing protein</fullName>
    </submittedName>
</protein>
<name>A0ABV4YP18_9BACI</name>
<dbReference type="Proteomes" id="UP001241748">
    <property type="component" value="Unassembled WGS sequence"/>
</dbReference>
<comment type="caution">
    <text evidence="3">The sequence shown here is derived from an EMBL/GenBank/DDBJ whole genome shotgun (WGS) entry which is preliminary data.</text>
</comment>
<dbReference type="CDD" id="cd00146">
    <property type="entry name" value="PKD"/>
    <property type="match status" value="1"/>
</dbReference>
<feature type="chain" id="PRO_5046240204" evidence="1">
    <location>
        <begin position="19"/>
        <end position="723"/>
    </location>
</feature>
<organism evidence="3 4">
    <name type="scientific">Neobacillus driksii</name>
    <dbReference type="NCBI Taxonomy" id="3035913"/>
    <lineage>
        <taxon>Bacteria</taxon>
        <taxon>Bacillati</taxon>
        <taxon>Bacillota</taxon>
        <taxon>Bacilli</taxon>
        <taxon>Bacillales</taxon>
        <taxon>Bacillaceae</taxon>
        <taxon>Neobacillus</taxon>
    </lineage>
</organism>
<dbReference type="InterPro" id="IPR000601">
    <property type="entry name" value="PKD_dom"/>
</dbReference>
<dbReference type="Pfam" id="PF18911">
    <property type="entry name" value="PKD_4"/>
    <property type="match status" value="1"/>
</dbReference>
<dbReference type="PANTHER" id="PTHR42754:SF1">
    <property type="entry name" value="LIPOPROTEIN"/>
    <property type="match status" value="1"/>
</dbReference>
<dbReference type="PROSITE" id="PS50093">
    <property type="entry name" value="PKD"/>
    <property type="match status" value="1"/>
</dbReference>
<evidence type="ECO:0000313" key="3">
    <source>
        <dbReference type="EMBL" id="MFB3166589.1"/>
    </source>
</evidence>
<keyword evidence="4" id="KW-1185">Reference proteome</keyword>
<dbReference type="RefSeq" id="WP_306076951.1">
    <property type="nucleotide sequence ID" value="NZ_JAROBZ020000001.1"/>
</dbReference>
<dbReference type="InterPro" id="IPR035986">
    <property type="entry name" value="PKD_dom_sf"/>
</dbReference>
<dbReference type="SUPFAM" id="SSF101908">
    <property type="entry name" value="Putative isomerase YbhE"/>
    <property type="match status" value="1"/>
</dbReference>
<dbReference type="PANTHER" id="PTHR42754">
    <property type="entry name" value="ENDOGLUCANASE"/>
    <property type="match status" value="1"/>
</dbReference>
<evidence type="ECO:0000256" key="1">
    <source>
        <dbReference type="SAM" id="SignalP"/>
    </source>
</evidence>
<keyword evidence="1" id="KW-0732">Signal</keyword>
<reference evidence="3 4" key="1">
    <citation type="submission" date="2024-05" db="EMBL/GenBank/DDBJ databases">
        <authorList>
            <person name="Venkateswaran K."/>
        </authorList>
    </citation>
    <scope>NUCLEOTIDE SEQUENCE [LARGE SCALE GENOMIC DNA]</scope>
    <source>
        <strain evidence="3 4">179-C4-2-HS</strain>
    </source>
</reference>
<gene>
    <name evidence="3" type="ORF">P5G62_005655</name>
</gene>
<dbReference type="Gene3D" id="2.60.40.10">
    <property type="entry name" value="Immunoglobulins"/>
    <property type="match status" value="1"/>
</dbReference>
<evidence type="ECO:0000313" key="4">
    <source>
        <dbReference type="Proteomes" id="UP001241748"/>
    </source>
</evidence>
<accession>A0ABV4YP18</accession>
<feature type="signal peptide" evidence="1">
    <location>
        <begin position="1"/>
        <end position="18"/>
    </location>
</feature>
<sequence>MKLIQKLFLLFTTAALFAMTTLPVAGEAQGPEIEWEKIYGGDISDVGFSVQQTKDGGYITAGLTNSYGAGSFDVYLIKTDKFGRLEWEKTFGGTSYDTAMSVQQTTDGGYIIGGHTESFGVGKYDFYLIKTDDAGNKQWEKTFGGNENDIGYSVKQTKDGGYVISGFTNSYGKGSYDVYLIKTDKNGNIQWEKTYGGTNDDISHAVQQTKDGGYVLTGITNSFGTGDYDVYFIKTDEFGNTQWEKIFGGSSYDEAYSVQQTTDGGYIISGQTDSYGAGYNDFYLIKTDETGNIQWEKTYGGNYPDFAQAVQQTTDGGYIMTGSTGSFGLYGNNVYIVKTDGDGNLQWEKITEGNSGYGYSIQQTTDGGYVIAGYASDSVYLTKLAPETISNLPPVITVNNQDVMILEGQTASNTGTWSDADVDDTVNLTTAPGTVTQNPNGTWYWSFNTTDDLNQPVAITADDGTVSANTSFNLIVKNVAPKVDPISVPLDPVPVNTSITASASFTDPGILDTHNAVWNWGDGTTTSGTLSESNGSGSVSNQHSYATPGIYKVQLKVTDDDGDSSSVLAEHYVVVYDPGAGFVTGGGWINSPGGAFTADPSMTGKANFGFVSKYKKGATTPEGQTEFQFKAGNLNFHSSSYDWLVIAGAKAQYKGKGTINGAGDYGFMLSAVDGKLSGDGKDKFRIKIWNRTTNEVVYDNQIGAVDDANPTTAIESGSIVIHK</sequence>